<dbReference type="SUPFAM" id="SSF55658">
    <property type="entry name" value="L9 N-domain-like"/>
    <property type="match status" value="1"/>
</dbReference>
<organism evidence="2 3">
    <name type="scientific">Mycena alexandri</name>
    <dbReference type="NCBI Taxonomy" id="1745969"/>
    <lineage>
        <taxon>Eukaryota</taxon>
        <taxon>Fungi</taxon>
        <taxon>Dikarya</taxon>
        <taxon>Basidiomycota</taxon>
        <taxon>Agaricomycotina</taxon>
        <taxon>Agaricomycetes</taxon>
        <taxon>Agaricomycetidae</taxon>
        <taxon>Agaricales</taxon>
        <taxon>Marasmiineae</taxon>
        <taxon>Mycenaceae</taxon>
        <taxon>Mycena</taxon>
    </lineage>
</organism>
<dbReference type="Proteomes" id="UP001218188">
    <property type="component" value="Unassembled WGS sequence"/>
</dbReference>
<evidence type="ECO:0000259" key="1">
    <source>
        <dbReference type="Pfam" id="PF01693"/>
    </source>
</evidence>
<dbReference type="EMBL" id="JARJCM010000153">
    <property type="protein sequence ID" value="KAJ7025443.1"/>
    <property type="molecule type" value="Genomic_DNA"/>
</dbReference>
<dbReference type="AlphaFoldDB" id="A0AAD6SEC1"/>
<keyword evidence="3" id="KW-1185">Reference proteome</keyword>
<evidence type="ECO:0000313" key="3">
    <source>
        <dbReference type="Proteomes" id="UP001218188"/>
    </source>
</evidence>
<dbReference type="InterPro" id="IPR009027">
    <property type="entry name" value="Ribosomal_bL9/RNase_H1_N"/>
</dbReference>
<name>A0AAD6SEC1_9AGAR</name>
<evidence type="ECO:0000313" key="2">
    <source>
        <dbReference type="EMBL" id="KAJ7025443.1"/>
    </source>
</evidence>
<protein>
    <recommendedName>
        <fullName evidence="1">Ribonuclease H1 N-terminal domain-containing protein</fullName>
    </recommendedName>
</protein>
<reference evidence="2" key="1">
    <citation type="submission" date="2023-03" db="EMBL/GenBank/DDBJ databases">
        <title>Massive genome expansion in bonnet fungi (Mycena s.s.) driven by repeated elements and novel gene families across ecological guilds.</title>
        <authorList>
            <consortium name="Lawrence Berkeley National Laboratory"/>
            <person name="Harder C.B."/>
            <person name="Miyauchi S."/>
            <person name="Viragh M."/>
            <person name="Kuo A."/>
            <person name="Thoen E."/>
            <person name="Andreopoulos B."/>
            <person name="Lu D."/>
            <person name="Skrede I."/>
            <person name="Drula E."/>
            <person name="Henrissat B."/>
            <person name="Morin E."/>
            <person name="Kohler A."/>
            <person name="Barry K."/>
            <person name="LaButti K."/>
            <person name="Morin E."/>
            <person name="Salamov A."/>
            <person name="Lipzen A."/>
            <person name="Mereny Z."/>
            <person name="Hegedus B."/>
            <person name="Baldrian P."/>
            <person name="Stursova M."/>
            <person name="Weitz H."/>
            <person name="Taylor A."/>
            <person name="Grigoriev I.V."/>
            <person name="Nagy L.G."/>
            <person name="Martin F."/>
            <person name="Kauserud H."/>
        </authorList>
    </citation>
    <scope>NUCLEOTIDE SEQUENCE</scope>
    <source>
        <strain evidence="2">CBHHK200</strain>
    </source>
</reference>
<sequence>MHHSRGTTDDDWIPDTTNANHDPRFWCLPKIHDGPSENERHGGGYPMYLITNGRKLGIWHNWTVAQTMVKKYSGNTYRGHHTVQGCIKEWQLHCALGSHPHPVDPALASPEPRLPSTSLSAGISAYSDSVSSTCSSVTATTWADVPVDAEYLALWRGKIVYTSRAEAKAAFLLAEPLGKESIGLTTKVHMYKRA</sequence>
<comment type="caution">
    <text evidence="2">The sequence shown here is derived from an EMBL/GenBank/DDBJ whole genome shotgun (WGS) entry which is preliminary data.</text>
</comment>
<proteinExistence type="predicted"/>
<dbReference type="InterPro" id="IPR011320">
    <property type="entry name" value="RNase_H1_N"/>
</dbReference>
<accession>A0AAD6SEC1</accession>
<feature type="domain" description="Ribonuclease H1 N-terminal" evidence="1">
    <location>
        <begin position="48"/>
        <end position="82"/>
    </location>
</feature>
<gene>
    <name evidence="2" type="ORF">C8F04DRAFT_1269180</name>
</gene>
<dbReference type="Pfam" id="PF01693">
    <property type="entry name" value="Cauli_VI"/>
    <property type="match status" value="1"/>
</dbReference>